<dbReference type="OrthoDB" id="1470350at2759"/>
<evidence type="ECO:0000256" key="8">
    <source>
        <dbReference type="SAM" id="Phobius"/>
    </source>
</evidence>
<gene>
    <name evidence="9" type="ORF">DM02DRAFT_613779</name>
</gene>
<keyword evidence="7" id="KW-0503">Monooxygenase</keyword>
<keyword evidence="7" id="KW-0560">Oxidoreductase</keyword>
<sequence>MALSQFLSWSSLFAGFAGLAVLKFFVTAIYRIYFHPLSKYPGPKLAAATKLYYMYKVVIGEEDAYQKQAHDQYGEVVRLGPMMLSYISPGAWKDIHGHRSGGRLENSKDQIFYSRTINGSDSILNAMDPHEHSKIRKLFSNAFSDKALKLQEPLIRQYVQQLLGNISSGITANPNIHLDVVLLYNSATFDIMGDLTFGEPLGLLENSEYTPWVKAVFGGLKAGTILRIGMHIPALAWLVNNFTPKELLERQKEHFDHSVERVNRRLEKDAEVVKPDFWKLALEKGKDKLTLGEMHANSSVFMIAGTETTATLLSGLTYLLLKNPDKLEKVVKELRSLAREDLSLERLPQLSYLNACFEEALRIYPPIAIGLPRTVAPGGCAIQGEFVPEKTCVFVSHRAAYRSKLNFTRPDFFEPERWLPNSVGYENDRKEVFQPFSFGPRNCIGRNLAYHEMRLIMASILWHFDMELCPESDGWINQKTYTLYEKPDLWVKFKEVRRVA</sequence>
<evidence type="ECO:0000256" key="7">
    <source>
        <dbReference type="RuleBase" id="RU000461"/>
    </source>
</evidence>
<dbReference type="InterPro" id="IPR036396">
    <property type="entry name" value="Cyt_P450_sf"/>
</dbReference>
<dbReference type="CDD" id="cd11058">
    <property type="entry name" value="CYP60B-like"/>
    <property type="match status" value="1"/>
</dbReference>
<dbReference type="PRINTS" id="PR00385">
    <property type="entry name" value="P450"/>
</dbReference>
<protein>
    <submittedName>
        <fullName evidence="9">Cytochrome P450</fullName>
    </submittedName>
</protein>
<dbReference type="InterPro" id="IPR002401">
    <property type="entry name" value="Cyt_P450_E_grp-I"/>
</dbReference>
<accession>A0A2V1DSI3</accession>
<keyword evidence="8" id="KW-1133">Transmembrane helix</keyword>
<keyword evidence="8" id="KW-0812">Transmembrane</keyword>
<evidence type="ECO:0000256" key="3">
    <source>
        <dbReference type="ARBA" id="ARBA00022617"/>
    </source>
</evidence>
<dbReference type="GO" id="GO:0005506">
    <property type="term" value="F:iron ion binding"/>
    <property type="evidence" value="ECO:0007669"/>
    <property type="project" value="InterPro"/>
</dbReference>
<evidence type="ECO:0000256" key="2">
    <source>
        <dbReference type="ARBA" id="ARBA00010617"/>
    </source>
</evidence>
<keyword evidence="3 6" id="KW-0349">Heme</keyword>
<dbReference type="InterPro" id="IPR001128">
    <property type="entry name" value="Cyt_P450"/>
</dbReference>
<dbReference type="Proteomes" id="UP000244855">
    <property type="component" value="Unassembled WGS sequence"/>
</dbReference>
<dbReference type="Pfam" id="PF00067">
    <property type="entry name" value="p450"/>
    <property type="match status" value="1"/>
</dbReference>
<dbReference type="Gene3D" id="1.10.630.10">
    <property type="entry name" value="Cytochrome P450"/>
    <property type="match status" value="1"/>
</dbReference>
<feature type="transmembrane region" description="Helical" evidence="8">
    <location>
        <begin position="12"/>
        <end position="34"/>
    </location>
</feature>
<keyword evidence="5 6" id="KW-0408">Iron</keyword>
<dbReference type="STRING" id="97972.A0A2V1DSI3"/>
<proteinExistence type="inferred from homology"/>
<evidence type="ECO:0000256" key="4">
    <source>
        <dbReference type="ARBA" id="ARBA00022723"/>
    </source>
</evidence>
<dbReference type="PROSITE" id="PS00086">
    <property type="entry name" value="CYTOCHROME_P450"/>
    <property type="match status" value="1"/>
</dbReference>
<dbReference type="InterPro" id="IPR050121">
    <property type="entry name" value="Cytochrome_P450_monoxygenase"/>
</dbReference>
<organism evidence="9 10">
    <name type="scientific">Periconia macrospinosa</name>
    <dbReference type="NCBI Taxonomy" id="97972"/>
    <lineage>
        <taxon>Eukaryota</taxon>
        <taxon>Fungi</taxon>
        <taxon>Dikarya</taxon>
        <taxon>Ascomycota</taxon>
        <taxon>Pezizomycotina</taxon>
        <taxon>Dothideomycetes</taxon>
        <taxon>Pleosporomycetidae</taxon>
        <taxon>Pleosporales</taxon>
        <taxon>Massarineae</taxon>
        <taxon>Periconiaceae</taxon>
        <taxon>Periconia</taxon>
    </lineage>
</organism>
<keyword evidence="4 6" id="KW-0479">Metal-binding</keyword>
<dbReference type="GO" id="GO:0020037">
    <property type="term" value="F:heme binding"/>
    <property type="evidence" value="ECO:0007669"/>
    <property type="project" value="InterPro"/>
</dbReference>
<keyword evidence="10" id="KW-1185">Reference proteome</keyword>
<dbReference type="SUPFAM" id="SSF48264">
    <property type="entry name" value="Cytochrome P450"/>
    <property type="match status" value="1"/>
</dbReference>
<comment type="similarity">
    <text evidence="2 7">Belongs to the cytochrome P450 family.</text>
</comment>
<dbReference type="GO" id="GO:0004497">
    <property type="term" value="F:monooxygenase activity"/>
    <property type="evidence" value="ECO:0007669"/>
    <property type="project" value="UniProtKB-KW"/>
</dbReference>
<feature type="binding site" description="axial binding residue" evidence="6">
    <location>
        <position position="443"/>
    </location>
    <ligand>
        <name>heme</name>
        <dbReference type="ChEBI" id="CHEBI:30413"/>
    </ligand>
    <ligandPart>
        <name>Fe</name>
        <dbReference type="ChEBI" id="CHEBI:18248"/>
    </ligandPart>
</feature>
<dbReference type="AlphaFoldDB" id="A0A2V1DSI3"/>
<evidence type="ECO:0000313" key="10">
    <source>
        <dbReference type="Proteomes" id="UP000244855"/>
    </source>
</evidence>
<dbReference type="InterPro" id="IPR017972">
    <property type="entry name" value="Cyt_P450_CS"/>
</dbReference>
<dbReference type="PANTHER" id="PTHR24305">
    <property type="entry name" value="CYTOCHROME P450"/>
    <property type="match status" value="1"/>
</dbReference>
<evidence type="ECO:0000256" key="5">
    <source>
        <dbReference type="ARBA" id="ARBA00023004"/>
    </source>
</evidence>
<reference evidence="9 10" key="1">
    <citation type="journal article" date="2018" name="Sci. Rep.">
        <title>Comparative genomics provides insights into the lifestyle and reveals functional heterogeneity of dark septate endophytic fungi.</title>
        <authorList>
            <person name="Knapp D.G."/>
            <person name="Nemeth J.B."/>
            <person name="Barry K."/>
            <person name="Hainaut M."/>
            <person name="Henrissat B."/>
            <person name="Johnson J."/>
            <person name="Kuo A."/>
            <person name="Lim J.H.P."/>
            <person name="Lipzen A."/>
            <person name="Nolan M."/>
            <person name="Ohm R.A."/>
            <person name="Tamas L."/>
            <person name="Grigoriev I.V."/>
            <person name="Spatafora J.W."/>
            <person name="Nagy L.G."/>
            <person name="Kovacs G.M."/>
        </authorList>
    </citation>
    <scope>NUCLEOTIDE SEQUENCE [LARGE SCALE GENOMIC DNA]</scope>
    <source>
        <strain evidence="9 10">DSE2036</strain>
    </source>
</reference>
<name>A0A2V1DSI3_9PLEO</name>
<dbReference type="PRINTS" id="PR00463">
    <property type="entry name" value="EP450I"/>
</dbReference>
<evidence type="ECO:0000256" key="6">
    <source>
        <dbReference type="PIRSR" id="PIRSR602401-1"/>
    </source>
</evidence>
<keyword evidence="8" id="KW-0472">Membrane</keyword>
<dbReference type="GO" id="GO:0016705">
    <property type="term" value="F:oxidoreductase activity, acting on paired donors, with incorporation or reduction of molecular oxygen"/>
    <property type="evidence" value="ECO:0007669"/>
    <property type="project" value="InterPro"/>
</dbReference>
<evidence type="ECO:0000256" key="1">
    <source>
        <dbReference type="ARBA" id="ARBA00001971"/>
    </source>
</evidence>
<dbReference type="EMBL" id="KZ805360">
    <property type="protein sequence ID" value="PVI01258.1"/>
    <property type="molecule type" value="Genomic_DNA"/>
</dbReference>
<dbReference type="PANTHER" id="PTHR24305:SF210">
    <property type="entry name" value="CYTOCHROME P450 MONOOXYGENASE ASQL-RELATED"/>
    <property type="match status" value="1"/>
</dbReference>
<comment type="cofactor">
    <cofactor evidence="1 6">
        <name>heme</name>
        <dbReference type="ChEBI" id="CHEBI:30413"/>
    </cofactor>
</comment>
<evidence type="ECO:0000313" key="9">
    <source>
        <dbReference type="EMBL" id="PVI01258.1"/>
    </source>
</evidence>